<dbReference type="Proteomes" id="UP000324800">
    <property type="component" value="Unassembled WGS sequence"/>
</dbReference>
<reference evidence="1 2" key="1">
    <citation type="submission" date="2019-03" db="EMBL/GenBank/DDBJ databases">
        <title>Single cell metagenomics reveals metabolic interactions within the superorganism composed of flagellate Streblomastix strix and complex community of Bacteroidetes bacteria on its surface.</title>
        <authorList>
            <person name="Treitli S.C."/>
            <person name="Kolisko M."/>
            <person name="Husnik F."/>
            <person name="Keeling P."/>
            <person name="Hampl V."/>
        </authorList>
    </citation>
    <scope>NUCLEOTIDE SEQUENCE [LARGE SCALE GENOMIC DNA]</scope>
    <source>
        <strain evidence="1">ST1C</strain>
    </source>
</reference>
<dbReference type="AlphaFoldDB" id="A0A5J4PY05"/>
<sequence>MEQPFCRRIASFSPNMIQSFPFVGNSQTAANTAEQHESHRVAANIDACREYAAKQSQSYQVTVSHVRNGCISIPLIASREAKLKQ</sequence>
<comment type="caution">
    <text evidence="1">The sequence shown here is derived from an EMBL/GenBank/DDBJ whole genome shotgun (WGS) entry which is preliminary data.</text>
</comment>
<protein>
    <submittedName>
        <fullName evidence="1">Uncharacterized protein</fullName>
    </submittedName>
</protein>
<gene>
    <name evidence="1" type="ORF">EZS28_055739</name>
</gene>
<evidence type="ECO:0000313" key="1">
    <source>
        <dbReference type="EMBL" id="KAA6313524.1"/>
    </source>
</evidence>
<dbReference type="EMBL" id="SNRW01048275">
    <property type="protein sequence ID" value="KAA6313524.1"/>
    <property type="molecule type" value="Genomic_DNA"/>
</dbReference>
<accession>A0A5J4PY05</accession>
<name>A0A5J4PY05_9EUKA</name>
<organism evidence="1 2">
    <name type="scientific">Streblomastix strix</name>
    <dbReference type="NCBI Taxonomy" id="222440"/>
    <lineage>
        <taxon>Eukaryota</taxon>
        <taxon>Metamonada</taxon>
        <taxon>Preaxostyla</taxon>
        <taxon>Oxymonadida</taxon>
        <taxon>Streblomastigidae</taxon>
        <taxon>Streblomastix</taxon>
    </lineage>
</organism>
<proteinExistence type="predicted"/>
<evidence type="ECO:0000313" key="2">
    <source>
        <dbReference type="Proteomes" id="UP000324800"/>
    </source>
</evidence>